<evidence type="ECO:0000313" key="1">
    <source>
        <dbReference type="Ensembl" id="ENSCSAP00000018766.1"/>
    </source>
</evidence>
<dbReference type="AlphaFoldDB" id="A0A0D9SD27"/>
<dbReference type="Ensembl" id="ENSCSAT00000019346.1">
    <property type="protein sequence ID" value="ENSCSAP00000018766.1"/>
    <property type="gene ID" value="ENSCSAG00000019256.1"/>
</dbReference>
<reference evidence="1" key="3">
    <citation type="submission" date="2025-09" db="UniProtKB">
        <authorList>
            <consortium name="Ensembl"/>
        </authorList>
    </citation>
    <scope>IDENTIFICATION</scope>
</reference>
<dbReference type="Bgee" id="ENSCSAG00000019256">
    <property type="expression patterns" value="Expressed in blood"/>
</dbReference>
<proteinExistence type="predicted"/>
<organism evidence="1 2">
    <name type="scientific">Chlorocebus sabaeus</name>
    <name type="common">Green monkey</name>
    <name type="synonym">Simia sabaea</name>
    <dbReference type="NCBI Taxonomy" id="60711"/>
    <lineage>
        <taxon>Eukaryota</taxon>
        <taxon>Metazoa</taxon>
        <taxon>Chordata</taxon>
        <taxon>Craniata</taxon>
        <taxon>Vertebrata</taxon>
        <taxon>Euteleostomi</taxon>
        <taxon>Mammalia</taxon>
        <taxon>Eutheria</taxon>
        <taxon>Euarchontoglires</taxon>
        <taxon>Primates</taxon>
        <taxon>Haplorrhini</taxon>
        <taxon>Catarrhini</taxon>
        <taxon>Cercopithecidae</taxon>
        <taxon>Cercopithecinae</taxon>
        <taxon>Chlorocebus</taxon>
    </lineage>
</organism>
<sequence>QVQHGSIVLSLENDLTLTLRTK</sequence>
<name>A0A0D9SD27_CHLSB</name>
<accession>A0A0D9SD27</accession>
<dbReference type="Proteomes" id="UP000029965">
    <property type="component" value="Chromosome 11"/>
</dbReference>
<reference evidence="1 2" key="1">
    <citation type="submission" date="2014-03" db="EMBL/GenBank/DDBJ databases">
        <authorList>
            <person name="Warren W."/>
            <person name="Wilson R.K."/>
        </authorList>
    </citation>
    <scope>NUCLEOTIDE SEQUENCE</scope>
</reference>
<keyword evidence="2" id="KW-1185">Reference proteome</keyword>
<dbReference type="EMBL" id="AQIB01022902">
    <property type="status" value="NOT_ANNOTATED_CDS"/>
    <property type="molecule type" value="Genomic_DNA"/>
</dbReference>
<evidence type="ECO:0000313" key="2">
    <source>
        <dbReference type="Proteomes" id="UP000029965"/>
    </source>
</evidence>
<reference evidence="1" key="2">
    <citation type="submission" date="2025-08" db="UniProtKB">
        <authorList>
            <consortium name="Ensembl"/>
        </authorList>
    </citation>
    <scope>IDENTIFICATION</scope>
</reference>
<protein>
    <submittedName>
        <fullName evidence="1">Uncharacterized protein</fullName>
    </submittedName>
</protein>